<dbReference type="STRING" id="1429043.X474_04360"/>
<dbReference type="InterPro" id="IPR042184">
    <property type="entry name" value="YqeY/Aim41_N"/>
</dbReference>
<dbReference type="PANTHER" id="PTHR28055">
    <property type="entry name" value="ALTERED INHERITANCE OF MITOCHONDRIA PROTEIN 41, MITOCHONDRIAL"/>
    <property type="match status" value="1"/>
</dbReference>
<name>A0A0D2JI02_9BACT</name>
<protein>
    <submittedName>
        <fullName evidence="1">Aspartyl-tRNA amidotransferase subunit B</fullName>
    </submittedName>
</protein>
<dbReference type="Gene3D" id="1.10.1510.10">
    <property type="entry name" value="Uncharacterised protein YqeY/AIM41 PF09424, N-terminal domain"/>
    <property type="match status" value="1"/>
</dbReference>
<keyword evidence="1" id="KW-0808">Transferase</keyword>
<dbReference type="InterPro" id="IPR003789">
    <property type="entry name" value="Asn/Gln_tRNA_amidoTrase-B-like"/>
</dbReference>
<evidence type="ECO:0000313" key="1">
    <source>
        <dbReference type="EMBL" id="KIX15351.1"/>
    </source>
</evidence>
<keyword evidence="2" id="KW-1185">Reference proteome</keyword>
<dbReference type="AlphaFoldDB" id="A0A0D2JI02"/>
<dbReference type="Proteomes" id="UP000032233">
    <property type="component" value="Unassembled WGS sequence"/>
</dbReference>
<gene>
    <name evidence="1" type="ORF">X474_04360</name>
</gene>
<dbReference type="SUPFAM" id="SSF89095">
    <property type="entry name" value="GatB/YqeY motif"/>
    <property type="match status" value="1"/>
</dbReference>
<sequence>MMISSEVDAALKTAMKAHDQAATSCLRMVRAALKNKAKDLRRELNDEEEIACLSTLAKQRRDSIDQFRKGGREDLVAKEAAELKLIEQYLPRQLAEEDVARVLDEVFDELEPKSPKEMGMVMKAAMARLKGQADGKLVNQLVQKRLKG</sequence>
<dbReference type="InParanoid" id="A0A0D2JI02"/>
<accession>A0A0D2JI02</accession>
<dbReference type="Pfam" id="PF09424">
    <property type="entry name" value="YqeY"/>
    <property type="match status" value="1"/>
</dbReference>
<proteinExistence type="predicted"/>
<dbReference type="Gene3D" id="1.10.10.410">
    <property type="match status" value="1"/>
</dbReference>
<evidence type="ECO:0000313" key="2">
    <source>
        <dbReference type="Proteomes" id="UP000032233"/>
    </source>
</evidence>
<dbReference type="EMBL" id="AZAC01000003">
    <property type="protein sequence ID" value="KIX15351.1"/>
    <property type="molecule type" value="Genomic_DNA"/>
</dbReference>
<reference evidence="1 2" key="1">
    <citation type="submission" date="2013-11" db="EMBL/GenBank/DDBJ databases">
        <title>Metagenomic analysis of a methanogenic consortium involved in long chain n-alkane degradation.</title>
        <authorList>
            <person name="Davidova I.A."/>
            <person name="Callaghan A.V."/>
            <person name="Wawrik B."/>
            <person name="Pruitt S."/>
            <person name="Marks C."/>
            <person name="Duncan K.E."/>
            <person name="Suflita J.M."/>
        </authorList>
    </citation>
    <scope>NUCLEOTIDE SEQUENCE [LARGE SCALE GENOMIC DNA]</scope>
    <source>
        <strain evidence="1 2">SPR</strain>
    </source>
</reference>
<dbReference type="InterPro" id="IPR023168">
    <property type="entry name" value="GatB_Yqey_C_2"/>
</dbReference>
<dbReference type="GO" id="GO:0016884">
    <property type="term" value="F:carbon-nitrogen ligase activity, with glutamine as amido-N-donor"/>
    <property type="evidence" value="ECO:0007669"/>
    <property type="project" value="InterPro"/>
</dbReference>
<dbReference type="PANTHER" id="PTHR28055:SF1">
    <property type="entry name" value="ALTERED INHERITANCE OF MITOCHONDRIA PROTEIN 41, MITOCHONDRIAL"/>
    <property type="match status" value="1"/>
</dbReference>
<dbReference type="GO" id="GO:0016740">
    <property type="term" value="F:transferase activity"/>
    <property type="evidence" value="ECO:0007669"/>
    <property type="project" value="UniProtKB-KW"/>
</dbReference>
<dbReference type="InterPro" id="IPR019004">
    <property type="entry name" value="YqeY/Aim41"/>
</dbReference>
<comment type="caution">
    <text evidence="1">The sequence shown here is derived from an EMBL/GenBank/DDBJ whole genome shotgun (WGS) entry which is preliminary data.</text>
</comment>
<organism evidence="1 2">
    <name type="scientific">Dethiosulfatarculus sandiegensis</name>
    <dbReference type="NCBI Taxonomy" id="1429043"/>
    <lineage>
        <taxon>Bacteria</taxon>
        <taxon>Pseudomonadati</taxon>
        <taxon>Thermodesulfobacteriota</taxon>
        <taxon>Desulfarculia</taxon>
        <taxon>Desulfarculales</taxon>
        <taxon>Desulfarculaceae</taxon>
        <taxon>Dethiosulfatarculus</taxon>
    </lineage>
</organism>